<dbReference type="InterPro" id="IPR052945">
    <property type="entry name" value="Mitotic_Regulator"/>
</dbReference>
<dbReference type="Proteomes" id="UP001609932">
    <property type="component" value="Unassembled WGS sequence"/>
</dbReference>
<keyword evidence="2" id="KW-1185">Reference proteome</keyword>
<name>A0ABW7MBT2_9GAMM</name>
<accession>A0ABW7MBT2</accession>
<sequence>MEDIELKAHEAWGAGNLNLAFELFSEGARQGLDGCMLDLGYFYDEGVGIAIDKNQAMYWYKKAYRLGNSSAASNIAILYREQGCFNLTAQWFKRAIQLNDGDAEVELAKLLISGKGVRKSFSVAKVHLLNALASNHITPAGKQEAEELLCKVQNGL</sequence>
<dbReference type="Gene3D" id="1.25.40.10">
    <property type="entry name" value="Tetratricopeptide repeat domain"/>
    <property type="match status" value="1"/>
</dbReference>
<dbReference type="InterPro" id="IPR011990">
    <property type="entry name" value="TPR-like_helical_dom_sf"/>
</dbReference>
<reference evidence="1 2" key="1">
    <citation type="submission" date="2024-09" db="EMBL/GenBank/DDBJ databases">
        <title>Elucidation of the Bokeelamides from Bacteria Associated with Moon Snail Egg Collars.</title>
        <authorList>
            <person name="Campbell R."/>
            <person name="Piedl K."/>
            <person name="Mevers E."/>
        </authorList>
    </citation>
    <scope>NUCLEOTIDE SEQUENCE [LARGE SCALE GENOMIC DNA]</scope>
    <source>
        <strain evidence="1 2">EM133</strain>
    </source>
</reference>
<dbReference type="InterPro" id="IPR006597">
    <property type="entry name" value="Sel1-like"/>
</dbReference>
<dbReference type="RefSeq" id="WP_395272788.1">
    <property type="nucleotide sequence ID" value="NZ_JBHEGD010000001.1"/>
</dbReference>
<dbReference type="EMBL" id="JBHEGD010000001">
    <property type="protein sequence ID" value="MFH6599046.1"/>
    <property type="molecule type" value="Genomic_DNA"/>
</dbReference>
<dbReference type="PANTHER" id="PTHR43628">
    <property type="entry name" value="ACTIVATOR OF C KINASE PROTEIN 1-RELATED"/>
    <property type="match status" value="1"/>
</dbReference>
<gene>
    <name evidence="1" type="ORF">ACEVAQ_10055</name>
</gene>
<dbReference type="SUPFAM" id="SSF81901">
    <property type="entry name" value="HCP-like"/>
    <property type="match status" value="1"/>
</dbReference>
<evidence type="ECO:0000313" key="2">
    <source>
        <dbReference type="Proteomes" id="UP001609932"/>
    </source>
</evidence>
<proteinExistence type="predicted"/>
<protein>
    <submittedName>
        <fullName evidence="1">Tetratricopeptide repeat protein</fullName>
    </submittedName>
</protein>
<dbReference type="SMART" id="SM00671">
    <property type="entry name" value="SEL1"/>
    <property type="match status" value="3"/>
</dbReference>
<dbReference type="PANTHER" id="PTHR43628:SF1">
    <property type="entry name" value="CHITIN SYNTHASE REGULATORY FACTOR 2-RELATED"/>
    <property type="match status" value="1"/>
</dbReference>
<dbReference type="Pfam" id="PF08238">
    <property type="entry name" value="Sel1"/>
    <property type="match status" value="4"/>
</dbReference>
<organism evidence="1 2">
    <name type="scientific">Ectopseudomonas khazarica</name>
    <dbReference type="NCBI Taxonomy" id="2502979"/>
    <lineage>
        <taxon>Bacteria</taxon>
        <taxon>Pseudomonadati</taxon>
        <taxon>Pseudomonadota</taxon>
        <taxon>Gammaproteobacteria</taxon>
        <taxon>Pseudomonadales</taxon>
        <taxon>Pseudomonadaceae</taxon>
        <taxon>Ectopseudomonas</taxon>
    </lineage>
</organism>
<evidence type="ECO:0000313" key="1">
    <source>
        <dbReference type="EMBL" id="MFH6599046.1"/>
    </source>
</evidence>
<comment type="caution">
    <text evidence="1">The sequence shown here is derived from an EMBL/GenBank/DDBJ whole genome shotgun (WGS) entry which is preliminary data.</text>
</comment>